<dbReference type="Gene3D" id="3.40.720.10">
    <property type="entry name" value="Alkaline Phosphatase, subunit A"/>
    <property type="match status" value="2"/>
</dbReference>
<dbReference type="RefSeq" id="WP_052564795.1">
    <property type="nucleotide sequence ID" value="NZ_BAFN01000001.1"/>
</dbReference>
<dbReference type="SUPFAM" id="SSF53649">
    <property type="entry name" value="Alkaline phosphatase-like"/>
    <property type="match status" value="2"/>
</dbReference>
<evidence type="ECO:0000313" key="2">
    <source>
        <dbReference type="Proteomes" id="UP000032309"/>
    </source>
</evidence>
<dbReference type="InterPro" id="IPR002591">
    <property type="entry name" value="Phosphodiest/P_Trfase"/>
</dbReference>
<reference evidence="2" key="1">
    <citation type="journal article" date="2015" name="Genome Announc.">
        <title>Draft Genome Sequence of an Anaerobic Ammonium-Oxidizing Bacterium, "Candidatus Brocadia sinica".</title>
        <authorList>
            <person name="Oshiki M."/>
            <person name="Shinyako-Hata K."/>
            <person name="Satoh H."/>
            <person name="Okabe S."/>
        </authorList>
    </citation>
    <scope>NUCLEOTIDE SEQUENCE [LARGE SCALE GENOMIC DNA]</scope>
    <source>
        <strain evidence="2">JPN1</strain>
    </source>
</reference>
<dbReference type="EMBL" id="BAFN01000001">
    <property type="protein sequence ID" value="GAN34846.1"/>
    <property type="molecule type" value="Genomic_DNA"/>
</dbReference>
<organism evidence="1 2">
    <name type="scientific">Candidatus Brocadia sinica JPN1</name>
    <dbReference type="NCBI Taxonomy" id="1197129"/>
    <lineage>
        <taxon>Bacteria</taxon>
        <taxon>Pseudomonadati</taxon>
        <taxon>Planctomycetota</taxon>
        <taxon>Candidatus Brocadiia</taxon>
        <taxon>Candidatus Brocadiales</taxon>
        <taxon>Candidatus Brocadiaceae</taxon>
        <taxon>Candidatus Brocadia</taxon>
    </lineage>
</organism>
<accession>A0ABQ0K1G0</accession>
<dbReference type="Pfam" id="PF01663">
    <property type="entry name" value="Phosphodiest"/>
    <property type="match status" value="1"/>
</dbReference>
<name>A0ABQ0K1G0_9BACT</name>
<dbReference type="PANTHER" id="PTHR10151:SF120">
    <property type="entry name" value="BIS(5'-ADENOSYL)-TRIPHOSPHATASE"/>
    <property type="match status" value="1"/>
</dbReference>
<sequence length="554" mass="63543">MNKPNKIVIIGLDGATWDIIHPMIRKGQLPTFKYLIENGSYGNLNSTIPPLSAPAWTSAFTGVNPGKHNIFDFFTIRNDNYELRNVTSNDRKTPAIWNILDTYGMTSGIFNMPMTYPPEAVNGFMVAGLGTPDTNSNFIYPASLKEELKNYLHGLQFSIDVGTIMGGREDAFLDELYKVTDIQEKAVHYLYNKYQPDLFMAVFDELDRIQHFFWRHMETSHPLHDPKKSQKYKDAIEDYYQHLDIAMKRFLDTLPEDTTVMIVSDHGFGGLHKDFYINKYFYDMDILSLKPKPPLSINTELLRAIKTTLKKLTYKMGVGRWVDRMIPDWLRLKSLTPTVDTGLGSVDWSQTKAYFCSLSGQNVWINLKGRQPEGIIEPGKEYEALRDQIIEKLYTIKDPKTSKNIIQKVYRREEIYTEDLVSNAPDLIIDMAEGYVIQVGLAPEMLMPAMQYKLYRSGCHRQHGIFIAIGKDIKKNHQVQNAEIIDIVPTVLYLLNKQIPTYMDGKVLTDILNKELKGVEYQSIQVKRTSAIQKISEDEEAKIAERLKGLGYMG</sequence>
<comment type="caution">
    <text evidence="1">The sequence shown here is derived from an EMBL/GenBank/DDBJ whole genome shotgun (WGS) entry which is preliminary data.</text>
</comment>
<dbReference type="InterPro" id="IPR017850">
    <property type="entry name" value="Alkaline_phosphatase_core_sf"/>
</dbReference>
<evidence type="ECO:0000313" key="1">
    <source>
        <dbReference type="EMBL" id="GAN34846.1"/>
    </source>
</evidence>
<dbReference type="Proteomes" id="UP000032309">
    <property type="component" value="Unassembled WGS sequence"/>
</dbReference>
<dbReference type="PANTHER" id="PTHR10151">
    <property type="entry name" value="ECTONUCLEOTIDE PYROPHOSPHATASE/PHOSPHODIESTERASE"/>
    <property type="match status" value="1"/>
</dbReference>
<proteinExistence type="predicted"/>
<gene>
    <name evidence="1" type="ORF">BROSI_A3389</name>
</gene>
<keyword evidence="2" id="KW-1185">Reference proteome</keyword>
<protein>
    <recommendedName>
        <fullName evidence="3">Type I phosphodiesterase/nucleotide pyrophosphatase</fullName>
    </recommendedName>
</protein>
<evidence type="ECO:0008006" key="3">
    <source>
        <dbReference type="Google" id="ProtNLM"/>
    </source>
</evidence>